<dbReference type="SMART" id="SM00343">
    <property type="entry name" value="ZnF_C2HC"/>
    <property type="match status" value="1"/>
</dbReference>
<feature type="region of interest" description="Disordered" evidence="2">
    <location>
        <begin position="1"/>
        <end position="34"/>
    </location>
</feature>
<keyword evidence="1" id="KW-0479">Metal-binding</keyword>
<dbReference type="PROSITE" id="PS50158">
    <property type="entry name" value="ZF_CCHC"/>
    <property type="match status" value="1"/>
</dbReference>
<evidence type="ECO:0000256" key="1">
    <source>
        <dbReference type="PROSITE-ProRule" id="PRU00047"/>
    </source>
</evidence>
<keyword evidence="5" id="KW-1185">Reference proteome</keyword>
<dbReference type="InterPro" id="IPR001878">
    <property type="entry name" value="Znf_CCHC"/>
</dbReference>
<comment type="caution">
    <text evidence="4">The sequence shown here is derived from an EMBL/GenBank/DDBJ whole genome shotgun (WGS) entry which is preliminary data.</text>
</comment>
<dbReference type="Pfam" id="PF00098">
    <property type="entry name" value="zf-CCHC"/>
    <property type="match status" value="1"/>
</dbReference>
<reference evidence="4 5" key="1">
    <citation type="journal article" date="2023" name="Plants (Basel)">
        <title>Bridging the Gap: Combining Genomics and Transcriptomics Approaches to Understand Stylosanthes scabra, an Orphan Legume from the Brazilian Caatinga.</title>
        <authorList>
            <person name="Ferreira-Neto J.R.C."/>
            <person name="da Silva M.D."/>
            <person name="Binneck E."/>
            <person name="de Melo N.F."/>
            <person name="da Silva R.H."/>
            <person name="de Melo A.L.T.M."/>
            <person name="Pandolfi V."/>
            <person name="Bustamante F.O."/>
            <person name="Brasileiro-Vidal A.C."/>
            <person name="Benko-Iseppon A.M."/>
        </authorList>
    </citation>
    <scope>NUCLEOTIDE SEQUENCE [LARGE SCALE GENOMIC DNA]</scope>
    <source>
        <tissue evidence="4">Leaves</tissue>
    </source>
</reference>
<accession>A0ABU6UPS4</accession>
<evidence type="ECO:0000259" key="3">
    <source>
        <dbReference type="PROSITE" id="PS50158"/>
    </source>
</evidence>
<feature type="domain" description="CCHC-type" evidence="3">
    <location>
        <begin position="63"/>
        <end position="79"/>
    </location>
</feature>
<dbReference type="InterPro" id="IPR036875">
    <property type="entry name" value="Znf_CCHC_sf"/>
</dbReference>
<keyword evidence="1" id="KW-0863">Zinc-finger</keyword>
<protein>
    <recommendedName>
        <fullName evidence="3">CCHC-type domain-containing protein</fullName>
    </recommendedName>
</protein>
<evidence type="ECO:0000313" key="4">
    <source>
        <dbReference type="EMBL" id="MED6161848.1"/>
    </source>
</evidence>
<dbReference type="SUPFAM" id="SSF57756">
    <property type="entry name" value="Retrovirus zinc finger-like domains"/>
    <property type="match status" value="1"/>
</dbReference>
<name>A0ABU6UPS4_9FABA</name>
<keyword evidence="1" id="KW-0862">Zinc</keyword>
<sequence length="199" mass="23101">MTILTSQGGENKKKSLALKASSSHDEESDDDEEDQDFKLLIKKFTKFAKRENLISKKQNKPSKCFECGEIGHIKPNCPKLQKGEKYKKVKKKQKAYMSWENEDDSSTYSDDDEVANICLMANDEKVTDLNFCEDELQESYDNLNQGMHEEQATHQKEQPSMMDLMRELKLVNHNIGRLDRSLHRVKQHLGIQDDEEDQD</sequence>
<dbReference type="Proteomes" id="UP001341840">
    <property type="component" value="Unassembled WGS sequence"/>
</dbReference>
<dbReference type="EMBL" id="JASCZI010121461">
    <property type="protein sequence ID" value="MED6161848.1"/>
    <property type="molecule type" value="Genomic_DNA"/>
</dbReference>
<dbReference type="Gene3D" id="4.10.60.10">
    <property type="entry name" value="Zinc finger, CCHC-type"/>
    <property type="match status" value="1"/>
</dbReference>
<gene>
    <name evidence="4" type="ORF">PIB30_064623</name>
</gene>
<evidence type="ECO:0000256" key="2">
    <source>
        <dbReference type="SAM" id="MobiDB-lite"/>
    </source>
</evidence>
<proteinExistence type="predicted"/>
<organism evidence="4 5">
    <name type="scientific">Stylosanthes scabra</name>
    <dbReference type="NCBI Taxonomy" id="79078"/>
    <lineage>
        <taxon>Eukaryota</taxon>
        <taxon>Viridiplantae</taxon>
        <taxon>Streptophyta</taxon>
        <taxon>Embryophyta</taxon>
        <taxon>Tracheophyta</taxon>
        <taxon>Spermatophyta</taxon>
        <taxon>Magnoliopsida</taxon>
        <taxon>eudicotyledons</taxon>
        <taxon>Gunneridae</taxon>
        <taxon>Pentapetalae</taxon>
        <taxon>rosids</taxon>
        <taxon>fabids</taxon>
        <taxon>Fabales</taxon>
        <taxon>Fabaceae</taxon>
        <taxon>Papilionoideae</taxon>
        <taxon>50 kb inversion clade</taxon>
        <taxon>dalbergioids sensu lato</taxon>
        <taxon>Dalbergieae</taxon>
        <taxon>Pterocarpus clade</taxon>
        <taxon>Stylosanthes</taxon>
    </lineage>
</organism>
<evidence type="ECO:0000313" key="5">
    <source>
        <dbReference type="Proteomes" id="UP001341840"/>
    </source>
</evidence>